<dbReference type="PANTHER" id="PTHR36566:SF1">
    <property type="entry name" value="PYRIDINIUM-3,5-BISTHIOCARBOXYLIC ACID MONONUCLEOTIDE NICKEL INSERTION PROTEIN"/>
    <property type="match status" value="1"/>
</dbReference>
<proteinExistence type="predicted"/>
<dbReference type="RefSeq" id="WP_071314747.1">
    <property type="nucleotide sequence ID" value="NZ_MLQQ01000055.1"/>
</dbReference>
<evidence type="ECO:0000313" key="2">
    <source>
        <dbReference type="EMBL" id="OIJ08202.1"/>
    </source>
</evidence>
<dbReference type="EMBL" id="MLQQ01000055">
    <property type="protein sequence ID" value="OIJ08202.1"/>
    <property type="molecule type" value="Genomic_DNA"/>
</dbReference>
<evidence type="ECO:0000313" key="3">
    <source>
        <dbReference type="Proteomes" id="UP000180098"/>
    </source>
</evidence>
<keyword evidence="3" id="KW-1185">Reference proteome</keyword>
<name>A0A1S2L6U2_9BACI</name>
<accession>A0A1S2L6U2</accession>
<reference evidence="2 3" key="1">
    <citation type="submission" date="2016-10" db="EMBL/GenBank/DDBJ databases">
        <title>Draft genome sequences of four alkaliphilic bacteria belonging to the Anaerobacillus genus.</title>
        <authorList>
            <person name="Bassil N.M."/>
            <person name="Lloyd J.R."/>
        </authorList>
    </citation>
    <scope>NUCLEOTIDE SEQUENCE [LARGE SCALE GENOMIC DNA]</scope>
    <source>
        <strain evidence="2 3">DSM 15340</strain>
    </source>
</reference>
<dbReference type="AlphaFoldDB" id="A0A1S2L6U2"/>
<dbReference type="Proteomes" id="UP000180098">
    <property type="component" value="Unassembled WGS sequence"/>
</dbReference>
<dbReference type="Pfam" id="PF01969">
    <property type="entry name" value="Ni_insertion"/>
    <property type="match status" value="1"/>
</dbReference>
<dbReference type="Gene3D" id="3.10.20.300">
    <property type="entry name" value="mk0293 like domain"/>
    <property type="match status" value="1"/>
</dbReference>
<dbReference type="OrthoDB" id="9765625at2"/>
<organism evidence="2 3">
    <name type="scientific">Anaerobacillus arseniciselenatis</name>
    <dbReference type="NCBI Taxonomy" id="85682"/>
    <lineage>
        <taxon>Bacteria</taxon>
        <taxon>Bacillati</taxon>
        <taxon>Bacillota</taxon>
        <taxon>Bacilli</taxon>
        <taxon>Bacillales</taxon>
        <taxon>Bacillaceae</taxon>
        <taxon>Anaerobacillus</taxon>
    </lineage>
</organism>
<keyword evidence="1" id="KW-0533">Nickel</keyword>
<evidence type="ECO:0008006" key="4">
    <source>
        <dbReference type="Google" id="ProtNLM"/>
    </source>
</evidence>
<dbReference type="Gene3D" id="3.30.70.1380">
    <property type="entry name" value="Transcriptional regulatory protein pf0864 domain like"/>
    <property type="match status" value="1"/>
</dbReference>
<gene>
    <name evidence="2" type="ORF">BKP35_17875</name>
</gene>
<dbReference type="InterPro" id="IPR002822">
    <property type="entry name" value="Ni_insertion"/>
</dbReference>
<evidence type="ECO:0000256" key="1">
    <source>
        <dbReference type="ARBA" id="ARBA00022596"/>
    </source>
</evidence>
<comment type="caution">
    <text evidence="2">The sequence shown here is derived from an EMBL/GenBank/DDBJ whole genome shotgun (WGS) entry which is preliminary data.</text>
</comment>
<dbReference type="PANTHER" id="PTHR36566">
    <property type="entry name" value="NICKEL INSERTION PROTEIN-RELATED"/>
    <property type="match status" value="1"/>
</dbReference>
<protein>
    <recommendedName>
        <fullName evidence="4">DUF111 family protein</fullName>
    </recommendedName>
</protein>
<sequence>MNFSSHRFEHIDKETIKLEVNIDDMSPEILGYIMDLLINEGANDVFYTPIYMKKNRPAIMLQILCTVDNLDKMKGIIFTETTTFGLRYYPLEVHRLERRFVSVDTKWGAVTIKEGLFKGEVIQRSPEYEDCKKISSETGIPLKDVYSAIWKKL</sequence>